<evidence type="ECO:0000256" key="4">
    <source>
        <dbReference type="ARBA" id="ARBA00022723"/>
    </source>
</evidence>
<dbReference type="GO" id="GO:0016779">
    <property type="term" value="F:nucleotidyltransferase activity"/>
    <property type="evidence" value="ECO:0007669"/>
    <property type="project" value="UniProtKB-KW"/>
</dbReference>
<dbReference type="PATRIC" id="fig|1706437.3.peg.514"/>
<keyword evidence="7" id="KW-0460">Magnesium</keyword>
<organism evidence="9 13">
    <name type="scientific">Candidatus Methanofastidiosum methylothiophilum</name>
    <dbReference type="NCBI Taxonomy" id="1705564"/>
    <lineage>
        <taxon>Archaea</taxon>
        <taxon>Methanobacteriati</taxon>
        <taxon>Methanobacteriota</taxon>
        <taxon>Stenosarchaea group</taxon>
        <taxon>Candidatus Methanofastidiosia</taxon>
        <taxon>Candidatus Methanofastidiosales</taxon>
        <taxon>Candidatus Methanofastidiosaceae</taxon>
        <taxon>Candidatus Methanofastidiosum</taxon>
    </lineage>
</organism>
<name>A0A150IMP3_9EURY</name>
<accession>A0A150ITC5</accession>
<keyword evidence="5" id="KW-0547">Nucleotide-binding</keyword>
<keyword evidence="3" id="KW-0548">Nucleotidyltransferase</keyword>
<dbReference type="InterPro" id="IPR041633">
    <property type="entry name" value="Polbeta"/>
</dbReference>
<dbReference type="Gene3D" id="3.30.460.10">
    <property type="entry name" value="Beta Polymerase, domain 2"/>
    <property type="match status" value="1"/>
</dbReference>
<feature type="domain" description="Polymerase beta nucleotidyltransferase" evidence="8">
    <location>
        <begin position="12"/>
        <end position="102"/>
    </location>
</feature>
<dbReference type="PANTHER" id="PTHR33571:SF12">
    <property type="entry name" value="BSL3053 PROTEIN"/>
    <property type="match status" value="1"/>
</dbReference>
<dbReference type="PATRIC" id="fig|1706436.3.peg.356"/>
<comment type="caution">
    <text evidence="9">The sequence shown here is derived from an EMBL/GenBank/DDBJ whole genome shotgun (WGS) entry which is preliminary data.</text>
</comment>
<dbReference type="Pfam" id="PF18765">
    <property type="entry name" value="Polbeta"/>
    <property type="match status" value="1"/>
</dbReference>
<sequence length="103" mass="11791">MNSKSIDLIPNKKLTKFCKDNHIKKMSLFGSALTDSFNSESDIDLLVEFEEGQTPGIFKILEMEEEISSLLEGRKVDLRTPKDISRYFRVQVIESSEVLYAQS</sequence>
<comment type="cofactor">
    <cofactor evidence="1">
        <name>Mg(2+)</name>
        <dbReference type="ChEBI" id="CHEBI:18420"/>
    </cofactor>
</comment>
<dbReference type="GO" id="GO:0046872">
    <property type="term" value="F:metal ion binding"/>
    <property type="evidence" value="ECO:0007669"/>
    <property type="project" value="UniProtKB-KW"/>
</dbReference>
<evidence type="ECO:0000313" key="13">
    <source>
        <dbReference type="Proteomes" id="UP000092401"/>
    </source>
</evidence>
<dbReference type="Proteomes" id="UP000091929">
    <property type="component" value="Unassembled WGS sequence"/>
</dbReference>
<dbReference type="CDD" id="cd05403">
    <property type="entry name" value="NT_KNTase_like"/>
    <property type="match status" value="1"/>
</dbReference>
<keyword evidence="6" id="KW-0067">ATP-binding</keyword>
<evidence type="ECO:0000313" key="10">
    <source>
        <dbReference type="EMBL" id="KYC48271.1"/>
    </source>
</evidence>
<protein>
    <submittedName>
        <fullName evidence="9">Nucleotidyltransferase domain protein</fullName>
    </submittedName>
</protein>
<keyword evidence="4" id="KW-0479">Metal-binding</keyword>
<dbReference type="EMBL" id="LNGE01000007">
    <property type="protein sequence ID" value="KYC45944.1"/>
    <property type="molecule type" value="Genomic_DNA"/>
</dbReference>
<accession>A0A150J1F3</accession>
<evidence type="ECO:0000256" key="6">
    <source>
        <dbReference type="ARBA" id="ARBA00022840"/>
    </source>
</evidence>
<evidence type="ECO:0000313" key="9">
    <source>
        <dbReference type="EMBL" id="KYC45944.1"/>
    </source>
</evidence>
<evidence type="ECO:0000256" key="1">
    <source>
        <dbReference type="ARBA" id="ARBA00001946"/>
    </source>
</evidence>
<evidence type="ECO:0000256" key="5">
    <source>
        <dbReference type="ARBA" id="ARBA00022741"/>
    </source>
</evidence>
<dbReference type="EMBL" id="LNGF01000008">
    <property type="protein sequence ID" value="KYC48271.1"/>
    <property type="molecule type" value="Genomic_DNA"/>
</dbReference>
<evidence type="ECO:0000259" key="8">
    <source>
        <dbReference type="Pfam" id="PF18765"/>
    </source>
</evidence>
<evidence type="ECO:0000256" key="2">
    <source>
        <dbReference type="ARBA" id="ARBA00022679"/>
    </source>
</evidence>
<evidence type="ECO:0000256" key="7">
    <source>
        <dbReference type="ARBA" id="ARBA00022842"/>
    </source>
</evidence>
<proteinExistence type="predicted"/>
<dbReference type="AlphaFoldDB" id="A0A150IMP3"/>
<dbReference type="GO" id="GO:0005524">
    <property type="term" value="F:ATP binding"/>
    <property type="evidence" value="ECO:0007669"/>
    <property type="project" value="UniProtKB-KW"/>
</dbReference>
<dbReference type="PATRIC" id="fig|1706438.3.peg.491"/>
<dbReference type="EMBL" id="LNJC01000006">
    <property type="protein sequence ID" value="KYC50928.1"/>
    <property type="molecule type" value="Genomic_DNA"/>
</dbReference>
<reference evidence="12 13" key="1">
    <citation type="journal article" date="2016" name="ISME J.">
        <title>Chasing the elusive Euryarchaeota class WSA2: genomes reveal a uniquely fastidious methyl-reducing methanogen.</title>
        <authorList>
            <person name="Nobu M.K."/>
            <person name="Narihiro T."/>
            <person name="Kuroda K."/>
            <person name="Mei R."/>
            <person name="Liu W.T."/>
        </authorList>
    </citation>
    <scope>NUCLEOTIDE SEQUENCE [LARGE SCALE GENOMIC DNA]</scope>
    <source>
        <strain evidence="9">B03fssc0709_Meth_Bin005</strain>
        <strain evidence="10">B15fssc0709_Meth_Bin003</strain>
        <strain evidence="11">BMIXfssc0709_Meth_Bin006</strain>
    </source>
</reference>
<dbReference type="PANTHER" id="PTHR33571">
    <property type="entry name" value="SSL8005 PROTEIN"/>
    <property type="match status" value="1"/>
</dbReference>
<gene>
    <name evidence="9" type="ORF">APG10_00354</name>
    <name evidence="10" type="ORF">APG11_00510</name>
    <name evidence="11" type="ORF">APG12_00491</name>
</gene>
<dbReference type="Proteomes" id="UP000092401">
    <property type="component" value="Unassembled WGS sequence"/>
</dbReference>
<dbReference type="Proteomes" id="UP000092403">
    <property type="component" value="Unassembled WGS sequence"/>
</dbReference>
<dbReference type="InterPro" id="IPR043519">
    <property type="entry name" value="NT_sf"/>
</dbReference>
<dbReference type="SUPFAM" id="SSF81301">
    <property type="entry name" value="Nucleotidyltransferase"/>
    <property type="match status" value="1"/>
</dbReference>
<evidence type="ECO:0000256" key="3">
    <source>
        <dbReference type="ARBA" id="ARBA00022695"/>
    </source>
</evidence>
<dbReference type="InterPro" id="IPR052038">
    <property type="entry name" value="Type-VII_TA_antitoxin"/>
</dbReference>
<evidence type="ECO:0000313" key="12">
    <source>
        <dbReference type="Proteomes" id="UP000091929"/>
    </source>
</evidence>
<accession>A0A150IMP3</accession>
<evidence type="ECO:0000313" key="11">
    <source>
        <dbReference type="EMBL" id="KYC50928.1"/>
    </source>
</evidence>
<keyword evidence="2 9" id="KW-0808">Transferase</keyword>